<protein>
    <submittedName>
        <fullName evidence="3">Uncharacterized protein</fullName>
    </submittedName>
</protein>
<dbReference type="AlphaFoldDB" id="A0AAQ4D2G6"/>
<proteinExistence type="predicted"/>
<keyword evidence="4" id="KW-1185">Reference proteome</keyword>
<name>A0AAQ4D2G6_AMBAM</name>
<evidence type="ECO:0000256" key="2">
    <source>
        <dbReference type="SAM" id="Phobius"/>
    </source>
</evidence>
<feature type="region of interest" description="Disordered" evidence="1">
    <location>
        <begin position="50"/>
        <end position="74"/>
    </location>
</feature>
<keyword evidence="2" id="KW-0812">Transmembrane</keyword>
<keyword evidence="2" id="KW-0472">Membrane</keyword>
<reference evidence="3 4" key="1">
    <citation type="journal article" date="2023" name="Arcadia Sci">
        <title>De novo assembly of a long-read Amblyomma americanum tick genome.</title>
        <authorList>
            <person name="Chou S."/>
            <person name="Poskanzer K.E."/>
            <person name="Rollins M."/>
            <person name="Thuy-Boun P.S."/>
        </authorList>
    </citation>
    <scope>NUCLEOTIDE SEQUENCE [LARGE SCALE GENOMIC DNA]</scope>
    <source>
        <strain evidence="3">F_SG_1</strain>
        <tissue evidence="3">Salivary glands</tissue>
    </source>
</reference>
<dbReference type="EMBL" id="JARKHS020036019">
    <property type="protein sequence ID" value="KAK8756656.1"/>
    <property type="molecule type" value="Genomic_DNA"/>
</dbReference>
<organism evidence="3 4">
    <name type="scientific">Amblyomma americanum</name>
    <name type="common">Lone star tick</name>
    <dbReference type="NCBI Taxonomy" id="6943"/>
    <lineage>
        <taxon>Eukaryota</taxon>
        <taxon>Metazoa</taxon>
        <taxon>Ecdysozoa</taxon>
        <taxon>Arthropoda</taxon>
        <taxon>Chelicerata</taxon>
        <taxon>Arachnida</taxon>
        <taxon>Acari</taxon>
        <taxon>Parasitiformes</taxon>
        <taxon>Ixodida</taxon>
        <taxon>Ixodoidea</taxon>
        <taxon>Ixodidae</taxon>
        <taxon>Amblyomminae</taxon>
        <taxon>Amblyomma</taxon>
    </lineage>
</organism>
<comment type="caution">
    <text evidence="3">The sequence shown here is derived from an EMBL/GenBank/DDBJ whole genome shotgun (WGS) entry which is preliminary data.</text>
</comment>
<evidence type="ECO:0000313" key="3">
    <source>
        <dbReference type="EMBL" id="KAK8756656.1"/>
    </source>
</evidence>
<keyword evidence="2" id="KW-1133">Transmembrane helix</keyword>
<sequence length="89" mass="9791">MHKEHLKCDYVPFCILGVLAVIVITLVYLYAYRPVRNLLGLNKREEEKEEAGSLGGLLQNSSSPQDGTARQGRTVKATVWAATNTSNAD</sequence>
<evidence type="ECO:0000313" key="4">
    <source>
        <dbReference type="Proteomes" id="UP001321473"/>
    </source>
</evidence>
<dbReference type="Proteomes" id="UP001321473">
    <property type="component" value="Unassembled WGS sequence"/>
</dbReference>
<feature type="transmembrane region" description="Helical" evidence="2">
    <location>
        <begin position="12"/>
        <end position="31"/>
    </location>
</feature>
<gene>
    <name evidence="3" type="ORF">V5799_000637</name>
</gene>
<accession>A0AAQ4D2G6</accession>
<evidence type="ECO:0000256" key="1">
    <source>
        <dbReference type="SAM" id="MobiDB-lite"/>
    </source>
</evidence>